<keyword evidence="2" id="KW-0812">Transmembrane</keyword>
<dbReference type="OrthoDB" id="1443721at2"/>
<reference evidence="4 5" key="1">
    <citation type="submission" date="2017-06" db="EMBL/GenBank/DDBJ databases">
        <authorList>
            <person name="Kim H.J."/>
            <person name="Triplett B.A."/>
        </authorList>
    </citation>
    <scope>NUCLEOTIDE SEQUENCE [LARGE SCALE GENOMIC DNA]</scope>
    <source>
        <strain evidence="4 5">DSM 25597</strain>
    </source>
</reference>
<evidence type="ECO:0000256" key="2">
    <source>
        <dbReference type="SAM" id="Phobius"/>
    </source>
</evidence>
<evidence type="ECO:0000313" key="4">
    <source>
        <dbReference type="EMBL" id="SNR38827.1"/>
    </source>
</evidence>
<evidence type="ECO:0000256" key="1">
    <source>
        <dbReference type="SAM" id="MobiDB-lite"/>
    </source>
</evidence>
<keyword evidence="2" id="KW-0472">Membrane</keyword>
<accession>A0A238VXF7</accession>
<sequence>MSIFSKKTPPSIDPEQRALIENAQTRIRQKKRLYRHFVLFLAGAILMIIVNLALGFGKDIKIFDTDWFVWGILLWTFFFLVHGINVFVLNRFMGKEWEEEQLNILIKKQQDKIAALEEKVAVEHPLPEKKTPIESTITPTPTDPNTPL</sequence>
<dbReference type="Proteomes" id="UP000198379">
    <property type="component" value="Unassembled WGS sequence"/>
</dbReference>
<dbReference type="RefSeq" id="WP_089369805.1">
    <property type="nucleotide sequence ID" value="NZ_BMEP01000002.1"/>
</dbReference>
<dbReference type="InterPro" id="IPR025698">
    <property type="entry name" value="2TM_dom"/>
</dbReference>
<keyword evidence="5" id="KW-1185">Reference proteome</keyword>
<feature type="transmembrane region" description="Helical" evidence="2">
    <location>
        <begin position="68"/>
        <end position="89"/>
    </location>
</feature>
<name>A0A238VXF7_9FLAO</name>
<evidence type="ECO:0000313" key="5">
    <source>
        <dbReference type="Proteomes" id="UP000198379"/>
    </source>
</evidence>
<organism evidence="4 5">
    <name type="scientific">Dokdonia pacifica</name>
    <dbReference type="NCBI Taxonomy" id="1627892"/>
    <lineage>
        <taxon>Bacteria</taxon>
        <taxon>Pseudomonadati</taxon>
        <taxon>Bacteroidota</taxon>
        <taxon>Flavobacteriia</taxon>
        <taxon>Flavobacteriales</taxon>
        <taxon>Flavobacteriaceae</taxon>
        <taxon>Dokdonia</taxon>
    </lineage>
</organism>
<dbReference type="AlphaFoldDB" id="A0A238VXF7"/>
<feature type="domain" description="2TM" evidence="3">
    <location>
        <begin position="21"/>
        <end position="103"/>
    </location>
</feature>
<feature type="region of interest" description="Disordered" evidence="1">
    <location>
        <begin position="124"/>
        <end position="148"/>
    </location>
</feature>
<keyword evidence="2" id="KW-1133">Transmembrane helix</keyword>
<gene>
    <name evidence="4" type="ORF">SAMN06265376_101466</name>
</gene>
<proteinExistence type="predicted"/>
<evidence type="ECO:0000259" key="3">
    <source>
        <dbReference type="Pfam" id="PF13239"/>
    </source>
</evidence>
<feature type="transmembrane region" description="Helical" evidence="2">
    <location>
        <begin position="37"/>
        <end position="56"/>
    </location>
</feature>
<dbReference type="EMBL" id="FZNY01000001">
    <property type="protein sequence ID" value="SNR38827.1"/>
    <property type="molecule type" value="Genomic_DNA"/>
</dbReference>
<protein>
    <submittedName>
        <fullName evidence="4">2TM domain-containing protein</fullName>
    </submittedName>
</protein>
<dbReference type="Pfam" id="PF13239">
    <property type="entry name" value="2TM"/>
    <property type="match status" value="1"/>
</dbReference>